<dbReference type="Proteomes" id="UP000180280">
    <property type="component" value="Unassembled WGS sequence"/>
</dbReference>
<dbReference type="GO" id="GO:0006508">
    <property type="term" value="P:proteolysis"/>
    <property type="evidence" value="ECO:0007669"/>
    <property type="project" value="UniProtKB-KW"/>
</dbReference>
<keyword evidence="2" id="KW-0645">Protease</keyword>
<dbReference type="PANTHER" id="PTHR47053:SF1">
    <property type="entry name" value="MUREIN DD-ENDOPEPTIDASE MEPH-RELATED"/>
    <property type="match status" value="1"/>
</dbReference>
<organism evidence="8 10">
    <name type="scientific">Chromobacterium sphagni</name>
    <dbReference type="NCBI Taxonomy" id="1903179"/>
    <lineage>
        <taxon>Bacteria</taxon>
        <taxon>Pseudomonadati</taxon>
        <taxon>Pseudomonadota</taxon>
        <taxon>Betaproteobacteria</taxon>
        <taxon>Neisseriales</taxon>
        <taxon>Chromobacteriaceae</taxon>
        <taxon>Chromobacterium</taxon>
    </lineage>
</organism>
<dbReference type="Pfam" id="PF00877">
    <property type="entry name" value="NLPC_P60"/>
    <property type="match status" value="1"/>
</dbReference>
<evidence type="ECO:0000313" key="9">
    <source>
        <dbReference type="EMBL" id="OHX17767.1"/>
    </source>
</evidence>
<accession>A0A1S1WWA2</accession>
<evidence type="ECO:0000313" key="11">
    <source>
        <dbReference type="Proteomes" id="UP000180280"/>
    </source>
</evidence>
<evidence type="ECO:0000313" key="8">
    <source>
        <dbReference type="EMBL" id="OHX11482.1"/>
    </source>
</evidence>
<evidence type="ECO:0000256" key="2">
    <source>
        <dbReference type="ARBA" id="ARBA00022670"/>
    </source>
</evidence>
<sequence>MLSAVPPGFTLPVPSDRVRPMKLQLRLSALALAGFMVFAQAAPDKATPDKAPAEGKAATESAAPDKPDDPISKYAAPQEDAVGDLLLQAMSLLGVAYRFGGNTPDDGLDCSGFIRYVFQKSLRVNLPRTAAEMAKVGKSVGRADLVPGDLVFFNTRGFSYSHVGIYMGNNKFIHAPRTGKNIEVSNLSQGYWSARFNGARRVNRSTAGQAADTSDDISVKSAAKKSAPAAEAKCRKGHKKCKAEAARGKTGGKAAKGGKKKKGRH</sequence>
<comment type="similarity">
    <text evidence="1">Belongs to the peptidase C40 family.</text>
</comment>
<keyword evidence="6" id="KW-0732">Signal</keyword>
<dbReference type="Gene3D" id="3.90.1720.10">
    <property type="entry name" value="endopeptidase domain like (from Nostoc punctiforme)"/>
    <property type="match status" value="1"/>
</dbReference>
<dbReference type="PANTHER" id="PTHR47053">
    <property type="entry name" value="MUREIN DD-ENDOPEPTIDASE MEPH-RELATED"/>
    <property type="match status" value="1"/>
</dbReference>
<gene>
    <name evidence="9" type="ORF">BI344_20565</name>
    <name evidence="8" type="ORF">BI347_17595</name>
</gene>
<evidence type="ECO:0000256" key="4">
    <source>
        <dbReference type="ARBA" id="ARBA00022807"/>
    </source>
</evidence>
<comment type="caution">
    <text evidence="8">The sequence shown here is derived from an EMBL/GenBank/DDBJ whole genome shotgun (WGS) entry which is preliminary data.</text>
</comment>
<evidence type="ECO:0000256" key="3">
    <source>
        <dbReference type="ARBA" id="ARBA00022801"/>
    </source>
</evidence>
<feature type="compositionally biased region" description="Basic residues" evidence="5">
    <location>
        <begin position="256"/>
        <end position="265"/>
    </location>
</feature>
<keyword evidence="4" id="KW-0788">Thiol protease</keyword>
<dbReference type="AlphaFoldDB" id="A0A1S1WWA2"/>
<dbReference type="InterPro" id="IPR000064">
    <property type="entry name" value="NLP_P60_dom"/>
</dbReference>
<keyword evidence="11" id="KW-1185">Reference proteome</keyword>
<evidence type="ECO:0000256" key="1">
    <source>
        <dbReference type="ARBA" id="ARBA00007074"/>
    </source>
</evidence>
<evidence type="ECO:0000256" key="5">
    <source>
        <dbReference type="SAM" id="MobiDB-lite"/>
    </source>
</evidence>
<feature type="domain" description="NlpC/P60" evidence="7">
    <location>
        <begin position="79"/>
        <end position="203"/>
    </location>
</feature>
<evidence type="ECO:0000259" key="7">
    <source>
        <dbReference type="PROSITE" id="PS51935"/>
    </source>
</evidence>
<feature type="compositionally biased region" description="Low complexity" evidence="5">
    <location>
        <begin position="220"/>
        <end position="231"/>
    </location>
</feature>
<feature type="region of interest" description="Disordered" evidence="5">
    <location>
        <begin position="205"/>
        <end position="265"/>
    </location>
</feature>
<evidence type="ECO:0000313" key="10">
    <source>
        <dbReference type="Proteomes" id="UP000180088"/>
    </source>
</evidence>
<proteinExistence type="inferred from homology"/>
<dbReference type="SUPFAM" id="SSF54001">
    <property type="entry name" value="Cysteine proteinases"/>
    <property type="match status" value="1"/>
</dbReference>
<dbReference type="GO" id="GO:0008234">
    <property type="term" value="F:cysteine-type peptidase activity"/>
    <property type="evidence" value="ECO:0007669"/>
    <property type="project" value="UniProtKB-KW"/>
</dbReference>
<feature type="region of interest" description="Disordered" evidence="5">
    <location>
        <begin position="45"/>
        <end position="74"/>
    </location>
</feature>
<keyword evidence="3 8" id="KW-0378">Hydrolase</keyword>
<dbReference type="OrthoDB" id="9807055at2"/>
<reference evidence="10 11" key="1">
    <citation type="submission" date="2016-09" db="EMBL/GenBank/DDBJ databases">
        <title>Chromobacterium muskegensis sp. nov., an insecticidal bacterium isolated from Sphagnum bogs.</title>
        <authorList>
            <person name="Sparks M.E."/>
            <person name="Blackburn M.B."/>
            <person name="Gundersen-Rindal D.E."/>
            <person name="Mitchell A."/>
            <person name="Farrar R."/>
            <person name="Kuhar D."/>
        </authorList>
    </citation>
    <scope>NUCLEOTIDE SEQUENCE [LARGE SCALE GENOMIC DNA]</scope>
    <source>
        <strain evidence="9 11">14B-1</strain>
        <strain evidence="8 10">37-2</strain>
    </source>
</reference>
<dbReference type="PROSITE" id="PS51935">
    <property type="entry name" value="NLPC_P60"/>
    <property type="match status" value="1"/>
</dbReference>
<feature type="chain" id="PRO_5010313234" evidence="6">
    <location>
        <begin position="42"/>
        <end position="265"/>
    </location>
</feature>
<feature type="signal peptide" evidence="6">
    <location>
        <begin position="1"/>
        <end position="41"/>
    </location>
</feature>
<dbReference type="STRING" id="1903179.BI347_17595"/>
<protein>
    <submittedName>
        <fullName evidence="8">Glycoside hydrolase</fullName>
    </submittedName>
</protein>
<name>A0A1S1WWA2_9NEIS</name>
<dbReference type="Proteomes" id="UP000180088">
    <property type="component" value="Unassembled WGS sequence"/>
</dbReference>
<dbReference type="InterPro" id="IPR051202">
    <property type="entry name" value="Peptidase_C40"/>
</dbReference>
<dbReference type="EMBL" id="MKCT01000063">
    <property type="protein sequence ID" value="OHX17767.1"/>
    <property type="molecule type" value="Genomic_DNA"/>
</dbReference>
<evidence type="ECO:0000256" key="6">
    <source>
        <dbReference type="SAM" id="SignalP"/>
    </source>
</evidence>
<dbReference type="EMBL" id="MKCS01000002">
    <property type="protein sequence ID" value="OHX11482.1"/>
    <property type="molecule type" value="Genomic_DNA"/>
</dbReference>
<dbReference type="InterPro" id="IPR038765">
    <property type="entry name" value="Papain-like_cys_pep_sf"/>
</dbReference>